<evidence type="ECO:0000313" key="1">
    <source>
        <dbReference type="EMBL" id="JAG14726.1"/>
    </source>
</evidence>
<gene>
    <name evidence="1" type="ORF">CM83_37761</name>
</gene>
<organism evidence="1">
    <name type="scientific">Lygus hesperus</name>
    <name type="common">Western plant bug</name>
    <dbReference type="NCBI Taxonomy" id="30085"/>
    <lineage>
        <taxon>Eukaryota</taxon>
        <taxon>Metazoa</taxon>
        <taxon>Ecdysozoa</taxon>
        <taxon>Arthropoda</taxon>
        <taxon>Hexapoda</taxon>
        <taxon>Insecta</taxon>
        <taxon>Pterygota</taxon>
        <taxon>Neoptera</taxon>
        <taxon>Paraneoptera</taxon>
        <taxon>Hemiptera</taxon>
        <taxon>Heteroptera</taxon>
        <taxon>Panheteroptera</taxon>
        <taxon>Cimicomorpha</taxon>
        <taxon>Miridae</taxon>
        <taxon>Mirini</taxon>
        <taxon>Lygus</taxon>
    </lineage>
</organism>
<dbReference type="EMBL" id="GBHO01028878">
    <property type="protein sequence ID" value="JAG14726.1"/>
    <property type="molecule type" value="Transcribed_RNA"/>
</dbReference>
<reference evidence="1" key="2">
    <citation type="submission" date="2014-07" db="EMBL/GenBank/DDBJ databases">
        <authorList>
            <person name="Hull J."/>
        </authorList>
    </citation>
    <scope>NUCLEOTIDE SEQUENCE</scope>
</reference>
<protein>
    <submittedName>
        <fullName evidence="1">Putative polyprenol reductase</fullName>
    </submittedName>
</protein>
<sequence>MWNMLVLPSNGIQKISDLKSSIPTKLPIPTRSQVAQCCFTTICPTDITFCMQAQAFSFDQRYSRRQILATNNVAGLDETECFKKVSSCVERLEGLWFIFP</sequence>
<name>A0A0A9X4Z8_LYGHE</name>
<reference evidence="1" key="1">
    <citation type="journal article" date="2014" name="PLoS ONE">
        <title>Transcriptome-Based Identification of ABC Transporters in the Western Tarnished Plant Bug Lygus hesperus.</title>
        <authorList>
            <person name="Hull J.J."/>
            <person name="Chaney K."/>
            <person name="Geib S.M."/>
            <person name="Fabrick J.A."/>
            <person name="Brent C.S."/>
            <person name="Walsh D."/>
            <person name="Lavine L.C."/>
        </authorList>
    </citation>
    <scope>NUCLEOTIDE SEQUENCE</scope>
</reference>
<proteinExistence type="predicted"/>
<accession>A0A0A9X4Z8</accession>
<dbReference type="AlphaFoldDB" id="A0A0A9X4Z8"/>